<comment type="caution">
    <text evidence="3">The sequence shown here is derived from an EMBL/GenBank/DDBJ whole genome shotgun (WGS) entry which is preliminary data.</text>
</comment>
<name>A0A846QVZ8_9FLAO</name>
<keyword evidence="1" id="KW-0812">Transmembrane</keyword>
<organism evidence="3 4">
    <name type="scientific">Saonia flava</name>
    <dbReference type="NCBI Taxonomy" id="523696"/>
    <lineage>
        <taxon>Bacteria</taxon>
        <taxon>Pseudomonadati</taxon>
        <taxon>Bacteroidota</taxon>
        <taxon>Flavobacteriia</taxon>
        <taxon>Flavobacteriales</taxon>
        <taxon>Flavobacteriaceae</taxon>
        <taxon>Saonia</taxon>
    </lineage>
</organism>
<keyword evidence="3" id="KW-0378">Hydrolase</keyword>
<evidence type="ECO:0000313" key="3">
    <source>
        <dbReference type="EMBL" id="NJB70742.1"/>
    </source>
</evidence>
<feature type="transmembrane region" description="Helical" evidence="1">
    <location>
        <begin position="57"/>
        <end position="77"/>
    </location>
</feature>
<dbReference type="Pfam" id="PF01569">
    <property type="entry name" value="PAP2"/>
    <property type="match status" value="1"/>
</dbReference>
<proteinExistence type="predicted"/>
<keyword evidence="1" id="KW-1133">Transmembrane helix</keyword>
<dbReference type="GO" id="GO:0042392">
    <property type="term" value="F:sphingosine-1-phosphate phosphatase activity"/>
    <property type="evidence" value="ECO:0007669"/>
    <property type="project" value="TreeGrafter"/>
</dbReference>
<evidence type="ECO:0000256" key="1">
    <source>
        <dbReference type="SAM" id="Phobius"/>
    </source>
</evidence>
<sequence length="186" mass="21939">MLEDILRWDQETFIYFNGLGTTTYDLFWVTVTEIYTWIPLFILFFVLISLKFPKREVFSKVLTIAFLIGFVLLASYVTKEWVARLRPNNTEEINTIIRILKRPTDYSFFSGHSSSSFAITTLIVLFLRKKIKWAWIFFLWPLLFAYSRIYVGVHYPVDLFVGAFVGIAAAFLFYKIHKKIISPYLV</sequence>
<dbReference type="InterPro" id="IPR000326">
    <property type="entry name" value="PAP2/HPO"/>
</dbReference>
<feature type="transmembrane region" description="Helical" evidence="1">
    <location>
        <begin position="134"/>
        <end position="153"/>
    </location>
</feature>
<gene>
    <name evidence="3" type="ORF">GGR42_001204</name>
</gene>
<keyword evidence="4" id="KW-1185">Reference proteome</keyword>
<dbReference type="EC" id="3.6.1.27" evidence="3"/>
<feature type="transmembrane region" description="Helical" evidence="1">
    <location>
        <begin position="159"/>
        <end position="176"/>
    </location>
</feature>
<dbReference type="GO" id="GO:0050380">
    <property type="term" value="F:undecaprenyl-diphosphatase activity"/>
    <property type="evidence" value="ECO:0007669"/>
    <property type="project" value="UniProtKB-EC"/>
</dbReference>
<accession>A0A846QVZ8</accession>
<evidence type="ECO:0000259" key="2">
    <source>
        <dbReference type="SMART" id="SM00014"/>
    </source>
</evidence>
<dbReference type="InterPro" id="IPR036938">
    <property type="entry name" value="PAP2/HPO_sf"/>
</dbReference>
<keyword evidence="1" id="KW-0472">Membrane</keyword>
<feature type="transmembrane region" description="Helical" evidence="1">
    <location>
        <begin position="108"/>
        <end position="127"/>
    </location>
</feature>
<dbReference type="AlphaFoldDB" id="A0A846QVZ8"/>
<dbReference type="Gene3D" id="1.20.144.10">
    <property type="entry name" value="Phosphatidic acid phosphatase type 2/haloperoxidase"/>
    <property type="match status" value="1"/>
</dbReference>
<feature type="transmembrane region" description="Helical" evidence="1">
    <location>
        <begin position="26"/>
        <end position="50"/>
    </location>
</feature>
<dbReference type="SUPFAM" id="SSF48317">
    <property type="entry name" value="Acid phosphatase/Vanadium-dependent haloperoxidase"/>
    <property type="match status" value="1"/>
</dbReference>
<dbReference type="RefSeq" id="WP_167961866.1">
    <property type="nucleotide sequence ID" value="NZ_JAATJJ010000001.1"/>
</dbReference>
<feature type="domain" description="Phosphatidic acid phosphatase type 2/haloperoxidase" evidence="2">
    <location>
        <begin position="61"/>
        <end position="174"/>
    </location>
</feature>
<dbReference type="EMBL" id="JAATJJ010000001">
    <property type="protein sequence ID" value="NJB70742.1"/>
    <property type="molecule type" value="Genomic_DNA"/>
</dbReference>
<dbReference type="Proteomes" id="UP000590442">
    <property type="component" value="Unassembled WGS sequence"/>
</dbReference>
<reference evidence="3 4" key="1">
    <citation type="submission" date="2020-03" db="EMBL/GenBank/DDBJ databases">
        <title>Genomic Encyclopedia of Type Strains, Phase IV (KMG-IV): sequencing the most valuable type-strain genomes for metagenomic binning, comparative biology and taxonomic classification.</title>
        <authorList>
            <person name="Goeker M."/>
        </authorList>
    </citation>
    <scope>NUCLEOTIDE SEQUENCE [LARGE SCALE GENOMIC DNA]</scope>
    <source>
        <strain evidence="3 4">DSM 29762</strain>
    </source>
</reference>
<protein>
    <submittedName>
        <fullName evidence="3">Undecaprenyl-diphosphatase</fullName>
        <ecNumber evidence="3">3.6.1.27</ecNumber>
    </submittedName>
</protein>
<dbReference type="PANTHER" id="PTHR14969:SF13">
    <property type="entry name" value="AT30094P"/>
    <property type="match status" value="1"/>
</dbReference>
<dbReference type="PANTHER" id="PTHR14969">
    <property type="entry name" value="SPHINGOSINE-1-PHOSPHATE PHOSPHOHYDROLASE"/>
    <property type="match status" value="1"/>
</dbReference>
<evidence type="ECO:0000313" key="4">
    <source>
        <dbReference type="Proteomes" id="UP000590442"/>
    </source>
</evidence>
<dbReference type="SMART" id="SM00014">
    <property type="entry name" value="acidPPc"/>
    <property type="match status" value="1"/>
</dbReference>